<dbReference type="AlphaFoldDB" id="A0A9J7BX63"/>
<feature type="transmembrane region" description="Helical" evidence="1">
    <location>
        <begin position="20"/>
        <end position="40"/>
    </location>
</feature>
<reference evidence="2" key="1">
    <citation type="submission" date="2021-04" db="EMBL/GenBank/DDBJ databases">
        <title>Phylogenetic analysis of Acidobacteriaceae.</title>
        <authorList>
            <person name="Qiu L."/>
            <person name="Zhang Q."/>
        </authorList>
    </citation>
    <scope>NUCLEOTIDE SEQUENCE</scope>
    <source>
        <strain evidence="2">DSM 25168</strain>
    </source>
</reference>
<proteinExistence type="predicted"/>
<dbReference type="KEGG" id="orp:MOP44_11045"/>
<dbReference type="Pfam" id="PF19447">
    <property type="entry name" value="DUF5985"/>
    <property type="match status" value="1"/>
</dbReference>
<accession>A0A9J7BX63</accession>
<organism evidence="2 3">
    <name type="scientific">Occallatibacter riparius</name>
    <dbReference type="NCBI Taxonomy" id="1002689"/>
    <lineage>
        <taxon>Bacteria</taxon>
        <taxon>Pseudomonadati</taxon>
        <taxon>Acidobacteriota</taxon>
        <taxon>Terriglobia</taxon>
        <taxon>Terriglobales</taxon>
        <taxon>Acidobacteriaceae</taxon>
        <taxon>Occallatibacter</taxon>
    </lineage>
</organism>
<dbReference type="InterPro" id="IPR046027">
    <property type="entry name" value="DUF5985"/>
</dbReference>
<evidence type="ECO:0000256" key="1">
    <source>
        <dbReference type="SAM" id="Phobius"/>
    </source>
</evidence>
<dbReference type="Proteomes" id="UP001059380">
    <property type="component" value="Chromosome"/>
</dbReference>
<evidence type="ECO:0000313" key="2">
    <source>
        <dbReference type="EMBL" id="UWZ86458.1"/>
    </source>
</evidence>
<dbReference type="EMBL" id="CP093313">
    <property type="protein sequence ID" value="UWZ86458.1"/>
    <property type="molecule type" value="Genomic_DNA"/>
</dbReference>
<gene>
    <name evidence="2" type="ORF">MOP44_11045</name>
</gene>
<sequence>MNAAAVQQLAPLSHPLFDVFLLGFVVACSLVAALFFLRFWKSTRDPLFAAFTLFFAVQAVNYGMLLMADHPNEGTFLHTIIRFLAVLGLLAAIVWKNLFER</sequence>
<feature type="transmembrane region" description="Helical" evidence="1">
    <location>
        <begin position="47"/>
        <end position="68"/>
    </location>
</feature>
<keyword evidence="3" id="KW-1185">Reference proteome</keyword>
<keyword evidence="1" id="KW-1133">Transmembrane helix</keyword>
<keyword evidence="1" id="KW-0812">Transmembrane</keyword>
<keyword evidence="1" id="KW-0472">Membrane</keyword>
<feature type="transmembrane region" description="Helical" evidence="1">
    <location>
        <begin position="80"/>
        <end position="99"/>
    </location>
</feature>
<protein>
    <submittedName>
        <fullName evidence="2">DUF5985 family protein</fullName>
    </submittedName>
</protein>
<dbReference type="RefSeq" id="WP_260796098.1">
    <property type="nucleotide sequence ID" value="NZ_CP093313.1"/>
</dbReference>
<name>A0A9J7BX63_9BACT</name>
<evidence type="ECO:0000313" key="3">
    <source>
        <dbReference type="Proteomes" id="UP001059380"/>
    </source>
</evidence>